<evidence type="ECO:0000313" key="5">
    <source>
        <dbReference type="EMBL" id="CAK0780389.1"/>
    </source>
</evidence>
<gene>
    <name evidence="5" type="ORF">CVIRNUC_005036</name>
</gene>
<dbReference type="AlphaFoldDB" id="A0AAV1I7Q1"/>
<proteinExistence type="inferred from homology"/>
<keyword evidence="2" id="KW-0489">Methyltransferase</keyword>
<protein>
    <recommendedName>
        <fullName evidence="4">Methyltransferase type 11 domain-containing protein</fullName>
    </recommendedName>
</protein>
<dbReference type="Proteomes" id="UP001314263">
    <property type="component" value="Unassembled WGS sequence"/>
</dbReference>
<dbReference type="InterPro" id="IPR051052">
    <property type="entry name" value="Diverse_substrate_MTase"/>
</dbReference>
<evidence type="ECO:0000256" key="1">
    <source>
        <dbReference type="ARBA" id="ARBA00008361"/>
    </source>
</evidence>
<dbReference type="EMBL" id="CAUYUE010000006">
    <property type="protein sequence ID" value="CAK0780389.1"/>
    <property type="molecule type" value="Genomic_DNA"/>
</dbReference>
<evidence type="ECO:0000256" key="2">
    <source>
        <dbReference type="ARBA" id="ARBA00022603"/>
    </source>
</evidence>
<evidence type="ECO:0000259" key="4">
    <source>
        <dbReference type="Pfam" id="PF08241"/>
    </source>
</evidence>
<comment type="caution">
    <text evidence="5">The sequence shown here is derived from an EMBL/GenBank/DDBJ whole genome shotgun (WGS) entry which is preliminary data.</text>
</comment>
<dbReference type="InterPro" id="IPR029063">
    <property type="entry name" value="SAM-dependent_MTases_sf"/>
</dbReference>
<comment type="similarity">
    <text evidence="1">Belongs to the methyltransferase superfamily.</text>
</comment>
<evidence type="ECO:0000313" key="6">
    <source>
        <dbReference type="Proteomes" id="UP001314263"/>
    </source>
</evidence>
<dbReference type="GO" id="GO:0008757">
    <property type="term" value="F:S-adenosylmethionine-dependent methyltransferase activity"/>
    <property type="evidence" value="ECO:0007669"/>
    <property type="project" value="InterPro"/>
</dbReference>
<dbReference type="PANTHER" id="PTHR44942">
    <property type="entry name" value="METHYLTRANSF_11 DOMAIN-CONTAINING PROTEIN"/>
    <property type="match status" value="1"/>
</dbReference>
<name>A0AAV1I7Q1_9CHLO</name>
<keyword evidence="3" id="KW-0808">Transferase</keyword>
<keyword evidence="6" id="KW-1185">Reference proteome</keyword>
<dbReference type="Pfam" id="PF08241">
    <property type="entry name" value="Methyltransf_11"/>
    <property type="match status" value="1"/>
</dbReference>
<reference evidence="5 6" key="1">
    <citation type="submission" date="2023-10" db="EMBL/GenBank/DDBJ databases">
        <authorList>
            <person name="Maclean D."/>
            <person name="Macfadyen A."/>
        </authorList>
    </citation>
    <scope>NUCLEOTIDE SEQUENCE [LARGE SCALE GENOMIC DNA]</scope>
</reference>
<evidence type="ECO:0000256" key="3">
    <source>
        <dbReference type="ARBA" id="ARBA00022679"/>
    </source>
</evidence>
<sequence>MENDGKIHKISSQGFSLQVDAYEQGRPGYPLDAVHYALKEAGLDTGRKRIVDLAAGTGKLTRILAQQPNLDVVAVEPNEAMVSKFKALQPNIEIHQAAAHALPLEDSSADAVCAAQAFHWFANEDSLREIYRVLKPAGAFIMFANREDDRDAWARAILCSFEPYSRGIPQYWTGEWVNVWRGDYAAEHFDVPRDDPRSRSVFFEHSVSVTRQQAWARIVSRSYLAILPAEKLAEVKESFQSVLESNKEKFHAPDGASSTDADSEVAEIPLRLEVFVARKKAR</sequence>
<dbReference type="Gene3D" id="3.40.50.150">
    <property type="entry name" value="Vaccinia Virus protein VP39"/>
    <property type="match status" value="1"/>
</dbReference>
<dbReference type="PANTHER" id="PTHR44942:SF4">
    <property type="entry name" value="METHYLTRANSFERASE TYPE 11 DOMAIN-CONTAINING PROTEIN"/>
    <property type="match status" value="1"/>
</dbReference>
<dbReference type="InterPro" id="IPR013216">
    <property type="entry name" value="Methyltransf_11"/>
</dbReference>
<dbReference type="SUPFAM" id="SSF53335">
    <property type="entry name" value="S-adenosyl-L-methionine-dependent methyltransferases"/>
    <property type="match status" value="1"/>
</dbReference>
<feature type="domain" description="Methyltransferase type 11" evidence="4">
    <location>
        <begin position="51"/>
        <end position="142"/>
    </location>
</feature>
<organism evidence="5 6">
    <name type="scientific">Coccomyxa viridis</name>
    <dbReference type="NCBI Taxonomy" id="1274662"/>
    <lineage>
        <taxon>Eukaryota</taxon>
        <taxon>Viridiplantae</taxon>
        <taxon>Chlorophyta</taxon>
        <taxon>core chlorophytes</taxon>
        <taxon>Trebouxiophyceae</taxon>
        <taxon>Trebouxiophyceae incertae sedis</taxon>
        <taxon>Coccomyxaceae</taxon>
        <taxon>Coccomyxa</taxon>
    </lineage>
</organism>
<accession>A0AAV1I7Q1</accession>
<dbReference type="GO" id="GO:0032259">
    <property type="term" value="P:methylation"/>
    <property type="evidence" value="ECO:0007669"/>
    <property type="project" value="UniProtKB-KW"/>
</dbReference>
<dbReference type="CDD" id="cd02440">
    <property type="entry name" value="AdoMet_MTases"/>
    <property type="match status" value="1"/>
</dbReference>